<dbReference type="InterPro" id="IPR018392">
    <property type="entry name" value="LysM"/>
</dbReference>
<dbReference type="PANTHER" id="PTHR34700:SF4">
    <property type="entry name" value="PHAGE-LIKE ELEMENT PBSX PROTEIN XKDP"/>
    <property type="match status" value="1"/>
</dbReference>
<dbReference type="InterPro" id="IPR052196">
    <property type="entry name" value="Bact_Kbp"/>
</dbReference>
<feature type="domain" description="LysM" evidence="2">
    <location>
        <begin position="365"/>
        <end position="414"/>
    </location>
</feature>
<feature type="region of interest" description="Disordered" evidence="1">
    <location>
        <begin position="206"/>
        <end position="241"/>
    </location>
</feature>
<feature type="compositionally biased region" description="Basic and acidic residues" evidence="1">
    <location>
        <begin position="214"/>
        <end position="232"/>
    </location>
</feature>
<dbReference type="SMART" id="SM00257">
    <property type="entry name" value="LysM"/>
    <property type="match status" value="1"/>
</dbReference>
<reference evidence="3 4" key="1">
    <citation type="submission" date="2022-10" db="EMBL/GenBank/DDBJ databases">
        <title>Roseococcus glaciei nov., sp. nov., isolated from glacier.</title>
        <authorList>
            <person name="Liu Q."/>
            <person name="Xin Y.-H."/>
        </authorList>
    </citation>
    <scope>NUCLEOTIDE SEQUENCE [LARGE SCALE GENOMIC DNA]</scope>
    <source>
        <strain evidence="3 4">MDT2-1-1</strain>
    </source>
</reference>
<evidence type="ECO:0000256" key="1">
    <source>
        <dbReference type="SAM" id="MobiDB-lite"/>
    </source>
</evidence>
<evidence type="ECO:0000313" key="3">
    <source>
        <dbReference type="EMBL" id="MCW8086544.1"/>
    </source>
</evidence>
<feature type="compositionally biased region" description="Pro residues" evidence="1">
    <location>
        <begin position="28"/>
        <end position="46"/>
    </location>
</feature>
<evidence type="ECO:0000259" key="2">
    <source>
        <dbReference type="PROSITE" id="PS51782"/>
    </source>
</evidence>
<dbReference type="InterPro" id="IPR013783">
    <property type="entry name" value="Ig-like_fold"/>
</dbReference>
<accession>A0ABT3NYA1</accession>
<protein>
    <submittedName>
        <fullName evidence="3">LysM peptidoglycan-binding domain-containing protein</fullName>
    </submittedName>
</protein>
<feature type="compositionally biased region" description="Low complexity" evidence="1">
    <location>
        <begin position="86"/>
        <end position="96"/>
    </location>
</feature>
<gene>
    <name evidence="3" type="ORF">OF850_12965</name>
</gene>
<dbReference type="Proteomes" id="UP001526430">
    <property type="component" value="Unassembled WGS sequence"/>
</dbReference>
<proteinExistence type="predicted"/>
<dbReference type="EMBL" id="JAPFQI010000009">
    <property type="protein sequence ID" value="MCW8086544.1"/>
    <property type="molecule type" value="Genomic_DNA"/>
</dbReference>
<keyword evidence="4" id="KW-1185">Reference proteome</keyword>
<name>A0ABT3NYA1_9PROT</name>
<dbReference type="Gene3D" id="2.60.40.10">
    <property type="entry name" value="Immunoglobulins"/>
    <property type="match status" value="1"/>
</dbReference>
<dbReference type="CDD" id="cd00118">
    <property type="entry name" value="LysM"/>
    <property type="match status" value="1"/>
</dbReference>
<feature type="region of interest" description="Disordered" evidence="1">
    <location>
        <begin position="28"/>
        <end position="101"/>
    </location>
</feature>
<dbReference type="Gene3D" id="3.10.350.10">
    <property type="entry name" value="LysM domain"/>
    <property type="match status" value="1"/>
</dbReference>
<dbReference type="InterPro" id="IPR036779">
    <property type="entry name" value="LysM_dom_sf"/>
</dbReference>
<organism evidence="3 4">
    <name type="scientific">Sabulicella glaciei</name>
    <dbReference type="NCBI Taxonomy" id="2984948"/>
    <lineage>
        <taxon>Bacteria</taxon>
        <taxon>Pseudomonadati</taxon>
        <taxon>Pseudomonadota</taxon>
        <taxon>Alphaproteobacteria</taxon>
        <taxon>Acetobacterales</taxon>
        <taxon>Acetobacteraceae</taxon>
        <taxon>Sabulicella</taxon>
    </lineage>
</organism>
<dbReference type="RefSeq" id="WP_301590609.1">
    <property type="nucleotide sequence ID" value="NZ_JAPFQI010000009.1"/>
</dbReference>
<feature type="compositionally biased region" description="Basic and acidic residues" evidence="1">
    <location>
        <begin position="52"/>
        <end position="62"/>
    </location>
</feature>
<dbReference type="PROSITE" id="PS51782">
    <property type="entry name" value="LYSM"/>
    <property type="match status" value="1"/>
</dbReference>
<dbReference type="Pfam" id="PF01476">
    <property type="entry name" value="LysM"/>
    <property type="match status" value="1"/>
</dbReference>
<sequence length="424" mass="44196">MSRLAWIALAGTGALTAAWMGGLLPPGVPPSPARPAPPMVAAPEPPRVGVEALREAANRTEPRPAVPAPQPPLAAASRPEPQGRSAPRAEPAEAARPAPPRFDVARLGRNGMLVAAGRAQPGSEVTLLDNGREIGRGRADARGEWVILPDAPLGPGARELTLMMRPPGGEPVPGEASVVLLPPDPAPALATVAPGQAEATREAAVGDAASAETHAAREERVAEATPRRERPQAEASASQAAPGPLALLVPQAQAAPVVALQAPSRARLALDLVDYGMDGDIRFAGSAPPGSVVRLYVNGRHLGDATSDAAARWSFAAGDRLPPGRYTLRVDQLDAQGRVASRVEQPFLREPPPVIAAAAAAAPESRHIVQPGHTLWRIARENYGRGARFTLIYAANRAQIRDPHRIFPGQVFALPTPAASSRSR</sequence>
<evidence type="ECO:0000313" key="4">
    <source>
        <dbReference type="Proteomes" id="UP001526430"/>
    </source>
</evidence>
<dbReference type="PANTHER" id="PTHR34700">
    <property type="entry name" value="POTASSIUM BINDING PROTEIN KBP"/>
    <property type="match status" value="1"/>
</dbReference>
<comment type="caution">
    <text evidence="3">The sequence shown here is derived from an EMBL/GenBank/DDBJ whole genome shotgun (WGS) entry which is preliminary data.</text>
</comment>